<reference evidence="3" key="1">
    <citation type="submission" date="2017-01" db="EMBL/GenBank/DDBJ databases">
        <authorList>
            <person name="Varghese N."/>
            <person name="Submissions S."/>
        </authorList>
    </citation>
    <scope>NUCLEOTIDE SEQUENCE [LARGE SCALE GENOMIC DNA]</scope>
    <source>
        <strain evidence="3">UM1</strain>
    </source>
</reference>
<protein>
    <submittedName>
        <fullName evidence="2">Uncharacterized protein</fullName>
    </submittedName>
</protein>
<accession>A0A1N6QYD7</accession>
<name>A0A1N6QYD7_9GAMM</name>
<gene>
    <name evidence="2" type="ORF">SAMN05421546_0840</name>
</gene>
<keyword evidence="3" id="KW-1185">Reference proteome</keyword>
<feature type="compositionally biased region" description="Basic residues" evidence="1">
    <location>
        <begin position="78"/>
        <end position="98"/>
    </location>
</feature>
<dbReference type="OrthoDB" id="5975775at2"/>
<organism evidence="2 3">
    <name type="scientific">Solilutibacter tolerans</name>
    <dbReference type="NCBI Taxonomy" id="1604334"/>
    <lineage>
        <taxon>Bacteria</taxon>
        <taxon>Pseudomonadati</taxon>
        <taxon>Pseudomonadota</taxon>
        <taxon>Gammaproteobacteria</taxon>
        <taxon>Lysobacterales</taxon>
        <taxon>Lysobacteraceae</taxon>
        <taxon>Solilutibacter</taxon>
    </lineage>
</organism>
<dbReference type="EMBL" id="FTLW01000002">
    <property type="protein sequence ID" value="SIQ21589.1"/>
    <property type="molecule type" value="Genomic_DNA"/>
</dbReference>
<dbReference type="Proteomes" id="UP000241788">
    <property type="component" value="Unassembled WGS sequence"/>
</dbReference>
<feature type="compositionally biased region" description="Basic residues" evidence="1">
    <location>
        <begin position="140"/>
        <end position="151"/>
    </location>
</feature>
<dbReference type="RefSeq" id="WP_076585605.1">
    <property type="nucleotide sequence ID" value="NZ_FTLW01000002.1"/>
</dbReference>
<evidence type="ECO:0000313" key="3">
    <source>
        <dbReference type="Proteomes" id="UP000241788"/>
    </source>
</evidence>
<feature type="compositionally biased region" description="Low complexity" evidence="1">
    <location>
        <begin position="99"/>
        <end position="115"/>
    </location>
</feature>
<feature type="region of interest" description="Disordered" evidence="1">
    <location>
        <begin position="78"/>
        <end position="158"/>
    </location>
</feature>
<evidence type="ECO:0000256" key="1">
    <source>
        <dbReference type="SAM" id="MobiDB-lite"/>
    </source>
</evidence>
<dbReference type="AlphaFoldDB" id="A0A1N6QYD7"/>
<dbReference type="STRING" id="1604334.SAMN05421546_0840"/>
<proteinExistence type="predicted"/>
<sequence>MALESALIKPVVDAIMALLRRGENMQLNRNAEKAVREAIRELLLASPDENKAAARIAIAKAAGLLSEDVVLAEEMLQKHRATKAKTRGKTGSSRKRVAAKSTAAPASKTTLKPKPVTAGKRAPKTSKATRAAPKKTASSTRKKTTTKTAGRRRSDDTD</sequence>
<evidence type="ECO:0000313" key="2">
    <source>
        <dbReference type="EMBL" id="SIQ21589.1"/>
    </source>
</evidence>